<dbReference type="InterPro" id="IPR036322">
    <property type="entry name" value="WD40_repeat_dom_sf"/>
</dbReference>
<dbReference type="InterPro" id="IPR015943">
    <property type="entry name" value="WD40/YVTN_repeat-like_dom_sf"/>
</dbReference>
<dbReference type="InterPro" id="IPR026962">
    <property type="entry name" value="KTNB1"/>
</dbReference>
<dbReference type="SUPFAM" id="SSF50978">
    <property type="entry name" value="WD40 repeat-like"/>
    <property type="match status" value="1"/>
</dbReference>
<dbReference type="InterPro" id="IPR001680">
    <property type="entry name" value="WD40_rpt"/>
</dbReference>
<evidence type="ECO:0000256" key="8">
    <source>
        <dbReference type="PROSITE-ProRule" id="PRU00221"/>
    </source>
</evidence>
<feature type="compositionally biased region" description="Low complexity" evidence="9">
    <location>
        <begin position="332"/>
        <end position="343"/>
    </location>
</feature>
<dbReference type="InterPro" id="IPR028021">
    <property type="entry name" value="Katanin_C-terminal"/>
</dbReference>
<evidence type="ECO:0000256" key="6">
    <source>
        <dbReference type="ARBA" id="ARBA00023212"/>
    </source>
</evidence>
<evidence type="ECO:0000256" key="3">
    <source>
        <dbReference type="ARBA" id="ARBA00022574"/>
    </source>
</evidence>
<protein>
    <recommendedName>
        <fullName evidence="7">Katanin p80 WD40 repeat-containing subunit B1 homolog</fullName>
    </recommendedName>
</protein>
<dbReference type="EMBL" id="GG662212">
    <property type="protein sequence ID" value="EAS07712.3"/>
    <property type="molecule type" value="Genomic_DNA"/>
</dbReference>
<dbReference type="PANTHER" id="PTHR19845:SF0">
    <property type="entry name" value="KATANIN P80 WD40 REPEAT-CONTAINING SUBUNIT B1"/>
    <property type="match status" value="1"/>
</dbReference>
<evidence type="ECO:0000256" key="7">
    <source>
        <dbReference type="HAMAP-Rule" id="MF_03022"/>
    </source>
</evidence>
<gene>
    <name evidence="11" type="ORF">TTHERM_00497660</name>
</gene>
<name>I7M4N1_TETTS</name>
<dbReference type="KEGG" id="tet:TTHERM_00497660"/>
<evidence type="ECO:0000259" key="10">
    <source>
        <dbReference type="Pfam" id="PF13925"/>
    </source>
</evidence>
<dbReference type="GO" id="GO:0005874">
    <property type="term" value="C:microtubule"/>
    <property type="evidence" value="ECO:0007669"/>
    <property type="project" value="UniProtKB-KW"/>
</dbReference>
<comment type="function">
    <text evidence="7">May participate in a complex which severs microtubules in an ATP-dependent manner. Microtubule severing may promote rapid reorganization of cellular microtubule arrays.</text>
</comment>
<evidence type="ECO:0000256" key="2">
    <source>
        <dbReference type="ARBA" id="ARBA00022490"/>
    </source>
</evidence>
<dbReference type="STRING" id="312017.I7M4N1"/>
<dbReference type="GO" id="GO:0051013">
    <property type="term" value="P:microtubule severing"/>
    <property type="evidence" value="ECO:0007669"/>
    <property type="project" value="UniProtKB-UniRule"/>
</dbReference>
<feature type="repeat" description="WD" evidence="8">
    <location>
        <begin position="102"/>
        <end position="146"/>
    </location>
</feature>
<dbReference type="PANTHER" id="PTHR19845">
    <property type="entry name" value="KATANIN P80 SUBUNIT"/>
    <property type="match status" value="1"/>
</dbReference>
<keyword evidence="5" id="KW-0677">Repeat</keyword>
<dbReference type="Pfam" id="PF13925">
    <property type="entry name" value="Katanin_con80"/>
    <property type="match status" value="1"/>
</dbReference>
<accession>I7M4N1</accession>
<reference evidence="12" key="1">
    <citation type="journal article" date="2006" name="PLoS Biol.">
        <title>Macronuclear genome sequence of the ciliate Tetrahymena thermophila, a model eukaryote.</title>
        <authorList>
            <person name="Eisen J.A."/>
            <person name="Coyne R.S."/>
            <person name="Wu M."/>
            <person name="Wu D."/>
            <person name="Thiagarajan M."/>
            <person name="Wortman J.R."/>
            <person name="Badger J.H."/>
            <person name="Ren Q."/>
            <person name="Amedeo P."/>
            <person name="Jones K.M."/>
            <person name="Tallon L.J."/>
            <person name="Delcher A.L."/>
            <person name="Salzberg S.L."/>
            <person name="Silva J.C."/>
            <person name="Haas B.J."/>
            <person name="Majoros W.H."/>
            <person name="Farzad M."/>
            <person name="Carlton J.M."/>
            <person name="Smith R.K. Jr."/>
            <person name="Garg J."/>
            <person name="Pearlman R.E."/>
            <person name="Karrer K.M."/>
            <person name="Sun L."/>
            <person name="Manning G."/>
            <person name="Elde N.C."/>
            <person name="Turkewitz A.P."/>
            <person name="Asai D.J."/>
            <person name="Wilkes D.E."/>
            <person name="Wang Y."/>
            <person name="Cai H."/>
            <person name="Collins K."/>
            <person name="Stewart B.A."/>
            <person name="Lee S.R."/>
            <person name="Wilamowska K."/>
            <person name="Weinberg Z."/>
            <person name="Ruzzo W.L."/>
            <person name="Wloga D."/>
            <person name="Gaertig J."/>
            <person name="Frankel J."/>
            <person name="Tsao C.-C."/>
            <person name="Gorovsky M.A."/>
            <person name="Keeling P.J."/>
            <person name="Waller R.F."/>
            <person name="Patron N.J."/>
            <person name="Cherry J.M."/>
            <person name="Stover N.A."/>
            <person name="Krieger C.J."/>
            <person name="del Toro C."/>
            <person name="Ryder H.F."/>
            <person name="Williamson S.C."/>
            <person name="Barbeau R.A."/>
            <person name="Hamilton E.P."/>
            <person name="Orias E."/>
        </authorList>
    </citation>
    <scope>NUCLEOTIDE SEQUENCE [LARGE SCALE GENOMIC DNA]</scope>
    <source>
        <strain evidence="12">SB210</strain>
    </source>
</reference>
<feature type="repeat" description="WD" evidence="8">
    <location>
        <begin position="189"/>
        <end position="230"/>
    </location>
</feature>
<dbReference type="Proteomes" id="UP000009168">
    <property type="component" value="Unassembled WGS sequence"/>
</dbReference>
<dbReference type="PRINTS" id="PR00320">
    <property type="entry name" value="GPROTEINBRPT"/>
</dbReference>
<dbReference type="GO" id="GO:0008352">
    <property type="term" value="C:katanin complex"/>
    <property type="evidence" value="ECO:0007669"/>
    <property type="project" value="InterPro"/>
</dbReference>
<keyword evidence="6 7" id="KW-0206">Cytoskeleton</keyword>
<dbReference type="PROSITE" id="PS50082">
    <property type="entry name" value="WD_REPEATS_2"/>
    <property type="match status" value="3"/>
</dbReference>
<dbReference type="GeneID" id="7838436"/>
<keyword evidence="12" id="KW-1185">Reference proteome</keyword>
<dbReference type="GO" id="GO:0005737">
    <property type="term" value="C:cytoplasm"/>
    <property type="evidence" value="ECO:0007669"/>
    <property type="project" value="UniProtKB-UniRule"/>
</dbReference>
<dbReference type="PROSITE" id="PS00678">
    <property type="entry name" value="WD_REPEATS_1"/>
    <property type="match status" value="1"/>
</dbReference>
<dbReference type="HAMAP" id="MF_03022">
    <property type="entry name" value="Katanin_p80_B1"/>
    <property type="match status" value="1"/>
</dbReference>
<dbReference type="eggNOG" id="KOG0267">
    <property type="taxonomic scope" value="Eukaryota"/>
</dbReference>
<dbReference type="AlphaFoldDB" id="I7M4N1"/>
<dbReference type="InterPro" id="IPR020472">
    <property type="entry name" value="WD40_PAC1"/>
</dbReference>
<proteinExistence type="inferred from homology"/>
<dbReference type="InParanoid" id="I7M4N1"/>
<organism evidence="11 12">
    <name type="scientific">Tetrahymena thermophila (strain SB210)</name>
    <dbReference type="NCBI Taxonomy" id="312017"/>
    <lineage>
        <taxon>Eukaryota</taxon>
        <taxon>Sar</taxon>
        <taxon>Alveolata</taxon>
        <taxon>Ciliophora</taxon>
        <taxon>Intramacronucleata</taxon>
        <taxon>Oligohymenophorea</taxon>
        <taxon>Hymenostomatida</taxon>
        <taxon>Tetrahymenina</taxon>
        <taxon>Tetrahymenidae</taxon>
        <taxon>Tetrahymena</taxon>
    </lineage>
</organism>
<evidence type="ECO:0000256" key="4">
    <source>
        <dbReference type="ARBA" id="ARBA00022701"/>
    </source>
</evidence>
<evidence type="ECO:0000313" key="11">
    <source>
        <dbReference type="EMBL" id="EAS07712.3"/>
    </source>
</evidence>
<comment type="similarity">
    <text evidence="7">Belongs to the WD repeat KATNB1 family.</text>
</comment>
<sequence>MKRRNAKLIDFQNNPGCKILTAKFGNQSKSIIASGDDKNNICLWKFSNDIPIKKFAGQNQTNHQIETTAVQFNHSDNILYTGTNRGIISVLDLEAQKLSHTLKGHGGGISSLAIFPYEDQKNLLISGSMDTNIKIWDLRTKECVHQFKGHTMLVNCLAGSPDGKMIASGGSDSQVRLWDQTTGKCSNIFTLHDASVTCLQFNPVEMALASASADRTVKYYDLDTYTLISQTKPEATSIQKILFNVDGDVLFSAAHESLKVWNLDKDGLLLDNVESQWRGIMDMQISENEDNIIGVTSYQQNFALWVCPLKLINMDSSEQAINNQLNRVKTGQQNNSNNPPQRNFLPQIDPIKGKSPPTDDNTYAKIHSPENHLPGNQRSYSEMHSNNYQNNQDYQYLNQGYQNTPQILQTKVESYPNLPQINNNSVHHNLPNQYGYAKQQSQEQFGYPNQQQVTNQNMLPPTKSPQIINAVIHNQYSNDDQMLNKKKIVEQEEDEHINEAIINKQFEELNNQSRIYNQILPPKEQIKIESNLSSQSSKEEIEEEIETQENNKKQKPKPQSHDAVDRNFVQPQSSGEQPLDQSSLSIVDSIAQSFHLNAVFDQQQQQLLKQTEFIGDISKEHQKFLILMNNRLNYVKPIQHWWNQGNSKSSLYAISQLYDPCYVMDALQMTLNMNKLQYVNVEGVGTLLQKCKILIESKYQSHIKFGLEFVKKILEQYRDELINVKTFSLMSKVDLAREERIKKYNSLIDELRSIQKISRIKKIVERKAKEDIGQLANLVLTDLNYLFGKLDNAAQQV</sequence>
<evidence type="ECO:0000313" key="12">
    <source>
        <dbReference type="Proteomes" id="UP000009168"/>
    </source>
</evidence>
<dbReference type="SMART" id="SM00320">
    <property type="entry name" value="WD40"/>
    <property type="match status" value="6"/>
</dbReference>
<dbReference type="OrthoDB" id="538223at2759"/>
<evidence type="ECO:0000256" key="1">
    <source>
        <dbReference type="ARBA" id="ARBA00004245"/>
    </source>
</evidence>
<evidence type="ECO:0000256" key="9">
    <source>
        <dbReference type="SAM" id="MobiDB-lite"/>
    </source>
</evidence>
<dbReference type="CDD" id="cd00200">
    <property type="entry name" value="WD40"/>
    <property type="match status" value="1"/>
</dbReference>
<keyword evidence="3 8" id="KW-0853">WD repeat</keyword>
<dbReference type="PROSITE" id="PS50294">
    <property type="entry name" value="WD_REPEATS_REGION"/>
    <property type="match status" value="3"/>
</dbReference>
<comment type="subcellular location">
    <subcellularLocation>
        <location evidence="1 7">Cytoplasm</location>
        <location evidence="1 7">Cytoskeleton</location>
    </subcellularLocation>
</comment>
<dbReference type="GO" id="GO:0008017">
    <property type="term" value="F:microtubule binding"/>
    <property type="evidence" value="ECO:0007669"/>
    <property type="project" value="UniProtKB-UniRule"/>
</dbReference>
<feature type="region of interest" description="Disordered" evidence="9">
    <location>
        <begin position="527"/>
        <end position="563"/>
    </location>
</feature>
<evidence type="ECO:0000256" key="5">
    <source>
        <dbReference type="ARBA" id="ARBA00022737"/>
    </source>
</evidence>
<dbReference type="GO" id="GO:0007019">
    <property type="term" value="P:microtubule depolymerization"/>
    <property type="evidence" value="ECO:0007669"/>
    <property type="project" value="TreeGrafter"/>
</dbReference>
<dbReference type="Pfam" id="PF00400">
    <property type="entry name" value="WD40"/>
    <property type="match status" value="3"/>
</dbReference>
<dbReference type="Gene3D" id="2.130.10.10">
    <property type="entry name" value="YVTN repeat-like/Quinoprotein amine dehydrogenase"/>
    <property type="match status" value="2"/>
</dbReference>
<feature type="region of interest" description="Disordered" evidence="9">
    <location>
        <begin position="329"/>
        <end position="384"/>
    </location>
</feature>
<feature type="repeat" description="WD" evidence="8">
    <location>
        <begin position="147"/>
        <end position="188"/>
    </location>
</feature>
<keyword evidence="2 7" id="KW-0963">Cytoplasm</keyword>
<dbReference type="RefSeq" id="XP_001027954.3">
    <property type="nucleotide sequence ID" value="XM_001027954.3"/>
</dbReference>
<dbReference type="InterPro" id="IPR019775">
    <property type="entry name" value="WD40_repeat_CS"/>
</dbReference>
<feature type="compositionally biased region" description="Polar residues" evidence="9">
    <location>
        <begin position="374"/>
        <end position="384"/>
    </location>
</feature>
<keyword evidence="4 7" id="KW-0493">Microtubule</keyword>
<feature type="domain" description="Katanin p80 subunit C-terminal" evidence="10">
    <location>
        <begin position="619"/>
        <end position="779"/>
    </location>
</feature>